<protein>
    <submittedName>
        <fullName evidence="2">Uncharacterized protein</fullName>
    </submittedName>
</protein>
<gene>
    <name evidence="2" type="ORF">METD_I0309</name>
</gene>
<evidence type="ECO:0000256" key="1">
    <source>
        <dbReference type="SAM" id="MobiDB-lite"/>
    </source>
</evidence>
<reference evidence="3" key="1">
    <citation type="journal article" date="2009" name="PLoS ONE">
        <title>Methylobacterium genome sequences: a reference blueprint to investigate microbial metabolism of C1 compounds from natural and industrial sources.</title>
        <authorList>
            <person name="Vuilleumier S."/>
            <person name="Chistoserdova L."/>
            <person name="Lee M.-C."/>
            <person name="Bringel F."/>
            <person name="Lajus A."/>
            <person name="Zhou Y."/>
            <person name="Gourion B."/>
            <person name="Barbe V."/>
            <person name="Chang J."/>
            <person name="Cruveiller S."/>
            <person name="Dossat C."/>
            <person name="Gillett W."/>
            <person name="Gruffaz C."/>
            <person name="Haugen E."/>
            <person name="Hourcade E."/>
            <person name="Levy R."/>
            <person name="Mangenot S."/>
            <person name="Muller E."/>
            <person name="Nadalig T."/>
            <person name="Pagni M."/>
            <person name="Penny C."/>
            <person name="Peyraud R."/>
            <person name="Robinson D.G."/>
            <person name="Roche D."/>
            <person name="Rouy Z."/>
            <person name="Saenampechek C."/>
            <person name="Salvignol G."/>
            <person name="Vallenet D."/>
            <person name="Wu Z."/>
            <person name="Marx C.J."/>
            <person name="Vorholt J.A."/>
            <person name="Olson M.V."/>
            <person name="Kaul R."/>
            <person name="Weissenbach J."/>
            <person name="Medigue C."/>
            <person name="Lidstrom M.E."/>
        </authorList>
    </citation>
    <scope>NUCLEOTIDE SEQUENCE [LARGE SCALE GENOMIC DNA]</scope>
    <source>
        <strain evidence="3">DSM 6343 / CIP 106787 / DM4</strain>
    </source>
</reference>
<name>C7C844_METED</name>
<dbReference type="EMBL" id="FP103042">
    <property type="protein sequence ID" value="CAX21974.1"/>
    <property type="molecule type" value="Genomic_DNA"/>
</dbReference>
<organism evidence="2 3">
    <name type="scientific">Methylorubrum extorquens (strain DSM 6343 / CIP 106787 / DM4)</name>
    <name type="common">Methylobacterium extorquens</name>
    <dbReference type="NCBI Taxonomy" id="661410"/>
    <lineage>
        <taxon>Bacteria</taxon>
        <taxon>Pseudomonadati</taxon>
        <taxon>Pseudomonadota</taxon>
        <taxon>Alphaproteobacteria</taxon>
        <taxon>Hyphomicrobiales</taxon>
        <taxon>Methylobacteriaceae</taxon>
        <taxon>Methylorubrum</taxon>
    </lineage>
</organism>
<accession>C7C844</accession>
<proteinExistence type="predicted"/>
<dbReference type="Proteomes" id="UP000008070">
    <property type="component" value="Chromosome"/>
</dbReference>
<evidence type="ECO:0000313" key="3">
    <source>
        <dbReference type="Proteomes" id="UP000008070"/>
    </source>
</evidence>
<dbReference type="AlphaFoldDB" id="C7C844"/>
<dbReference type="KEGG" id="mdi:METDI0309"/>
<dbReference type="HOGENOM" id="CLU_2206922_0_0_5"/>
<evidence type="ECO:0000313" key="2">
    <source>
        <dbReference type="EMBL" id="CAX21974.1"/>
    </source>
</evidence>
<feature type="region of interest" description="Disordered" evidence="1">
    <location>
        <begin position="60"/>
        <end position="107"/>
    </location>
</feature>
<sequence>MPPPPIRLLAATALAAGFEWSLPCPTGAEKQRPPRMIFPDASLLDKDAEEFAVLRKLLKASRSRSPPRQPSWAGATSSSLSALHGLDPGQARKSGTETHFAGKLAYN</sequence>